<evidence type="ECO:0000313" key="2">
    <source>
        <dbReference type="Proteomes" id="UP000293347"/>
    </source>
</evidence>
<keyword evidence="2" id="KW-1185">Reference proteome</keyword>
<gene>
    <name evidence="1" type="ORF">EZ437_14765</name>
</gene>
<dbReference type="Proteomes" id="UP000293347">
    <property type="component" value="Unassembled WGS sequence"/>
</dbReference>
<sequence>MDFQENFLYFIWQFRLFNTRELFCTEGKSMAILNPGLLNKHAGPDFSQARLILDGTTWVGNIEIHIKSSDWMLHGHQHDGAFESVILHAVYHHDKPVYRKDGSAIPVLVLKGLFDEQLLATYSTMITSSNRFPCQPQIGSVPDIIISGFLSRVLAERFEQKSAEVLEQLEVLKGDWDETFYHFMARNFGFKVNADGFELLAGSVSRQVFAKHKDDPKQIAALVFGQSGFLAQDFAEDYPAKLKKEYDFLRKKYQLDPIDVSVWKFLRMRPQNFPTIRLAQFSALIFSSTHLFSKILEIKNLKVLYELFEDLPVDNYWRTHYHFNKTTKKVNLQLGRTSVQNILINTVCLFLFSYGRYTDRQEIIDRALDFLEEMPAENNSIIGYYIDSGIRPDNSFMSQALLQLNKCYCSQKKCLNCGIGIHILKK</sequence>
<dbReference type="EMBL" id="SJSL01000003">
    <property type="protein sequence ID" value="TCD00481.1"/>
    <property type="molecule type" value="Genomic_DNA"/>
</dbReference>
<name>A0A4R0NIM0_9SPHI</name>
<dbReference type="RefSeq" id="WP_131596830.1">
    <property type="nucleotide sequence ID" value="NZ_SJSL01000003.1"/>
</dbReference>
<reference evidence="1 2" key="1">
    <citation type="submission" date="2019-02" db="EMBL/GenBank/DDBJ databases">
        <title>Pedobacter sp. RP-1-14 sp. nov., isolated from Arctic soil.</title>
        <authorList>
            <person name="Dahal R.H."/>
        </authorList>
    </citation>
    <scope>NUCLEOTIDE SEQUENCE [LARGE SCALE GENOMIC DNA]</scope>
    <source>
        <strain evidence="1 2">RP-1-14</strain>
    </source>
</reference>
<organism evidence="1 2">
    <name type="scientific">Pedobacter psychroterrae</name>
    <dbReference type="NCBI Taxonomy" id="2530453"/>
    <lineage>
        <taxon>Bacteria</taxon>
        <taxon>Pseudomonadati</taxon>
        <taxon>Bacteroidota</taxon>
        <taxon>Sphingobacteriia</taxon>
        <taxon>Sphingobacteriales</taxon>
        <taxon>Sphingobacteriaceae</taxon>
        <taxon>Pedobacter</taxon>
    </lineage>
</organism>
<dbReference type="InterPro" id="IPR021272">
    <property type="entry name" value="DUF2851"/>
</dbReference>
<dbReference type="AlphaFoldDB" id="A0A4R0NIM0"/>
<dbReference type="Pfam" id="PF11013">
    <property type="entry name" value="DUF2851"/>
    <property type="match status" value="1"/>
</dbReference>
<proteinExistence type="predicted"/>
<protein>
    <submittedName>
        <fullName evidence="1">DUF2851 family protein</fullName>
    </submittedName>
</protein>
<dbReference type="OrthoDB" id="1005072at2"/>
<accession>A0A4R0NIM0</accession>
<evidence type="ECO:0000313" key="1">
    <source>
        <dbReference type="EMBL" id="TCD00481.1"/>
    </source>
</evidence>
<comment type="caution">
    <text evidence="1">The sequence shown here is derived from an EMBL/GenBank/DDBJ whole genome shotgun (WGS) entry which is preliminary data.</text>
</comment>